<feature type="compositionally biased region" description="Basic and acidic residues" evidence="8">
    <location>
        <begin position="106"/>
        <end position="115"/>
    </location>
</feature>
<evidence type="ECO:0000256" key="3">
    <source>
        <dbReference type="ARBA" id="ARBA00022692"/>
    </source>
</evidence>
<name>A0AAD3M7S8_LATJO</name>
<evidence type="ECO:0000256" key="1">
    <source>
        <dbReference type="ARBA" id="ARBA00004479"/>
    </source>
</evidence>
<dbReference type="InterPro" id="IPR031152">
    <property type="entry name" value="PLXDC"/>
</dbReference>
<evidence type="ECO:0000256" key="7">
    <source>
        <dbReference type="ARBA" id="ARBA00023180"/>
    </source>
</evidence>
<evidence type="ECO:0000256" key="6">
    <source>
        <dbReference type="ARBA" id="ARBA00023136"/>
    </source>
</evidence>
<dbReference type="Pfam" id="PF01437">
    <property type="entry name" value="PSI"/>
    <property type="match status" value="1"/>
</dbReference>
<comment type="similarity">
    <text evidence="2">Belongs to the plexin family.</text>
</comment>
<dbReference type="EMBL" id="BRZM01000007">
    <property type="protein sequence ID" value="GLD49045.1"/>
    <property type="molecule type" value="Genomic_DNA"/>
</dbReference>
<evidence type="ECO:0000256" key="9">
    <source>
        <dbReference type="SAM" id="Phobius"/>
    </source>
</evidence>
<dbReference type="AlphaFoldDB" id="A0AAD3M7S8"/>
<evidence type="ECO:0000313" key="10">
    <source>
        <dbReference type="EMBL" id="GLD49045.1"/>
    </source>
</evidence>
<reference evidence="10" key="1">
    <citation type="submission" date="2022-08" db="EMBL/GenBank/DDBJ databases">
        <title>Genome sequencing of akame (Lates japonicus).</title>
        <authorList>
            <person name="Hashiguchi Y."/>
            <person name="Takahashi H."/>
        </authorList>
    </citation>
    <scope>NUCLEOTIDE SEQUENCE</scope>
    <source>
        <strain evidence="10">Kochi</strain>
    </source>
</reference>
<evidence type="ECO:0000256" key="2">
    <source>
        <dbReference type="ARBA" id="ARBA00010297"/>
    </source>
</evidence>
<comment type="caution">
    <text evidence="10">The sequence shown here is derived from an EMBL/GenBank/DDBJ whole genome shotgun (WGS) entry which is preliminary data.</text>
</comment>
<protein>
    <submittedName>
        <fullName evidence="10">Plexin domain-containing protein 1-like protein</fullName>
    </submittedName>
</protein>
<evidence type="ECO:0000256" key="8">
    <source>
        <dbReference type="SAM" id="MobiDB-lite"/>
    </source>
</evidence>
<dbReference type="Proteomes" id="UP001279410">
    <property type="component" value="Unassembled WGS sequence"/>
</dbReference>
<feature type="region of interest" description="Disordered" evidence="8">
    <location>
        <begin position="160"/>
        <end position="182"/>
    </location>
</feature>
<keyword evidence="7" id="KW-0325">Glycoprotein</keyword>
<keyword evidence="6 9" id="KW-0472">Membrane</keyword>
<dbReference type="GO" id="GO:0016020">
    <property type="term" value="C:membrane"/>
    <property type="evidence" value="ECO:0007669"/>
    <property type="project" value="UniProtKB-SubCell"/>
</dbReference>
<keyword evidence="4" id="KW-0732">Signal</keyword>
<dbReference type="InterPro" id="IPR002165">
    <property type="entry name" value="Plexin_repeat"/>
</dbReference>
<accession>A0AAD3M7S8</accession>
<evidence type="ECO:0000313" key="11">
    <source>
        <dbReference type="Proteomes" id="UP001279410"/>
    </source>
</evidence>
<keyword evidence="11" id="KW-1185">Reference proteome</keyword>
<dbReference type="PANTHER" id="PTHR13055:SF10">
    <property type="entry name" value="PLEXIN DOMAIN-CONTAINING PROTEIN 1"/>
    <property type="match status" value="1"/>
</dbReference>
<organism evidence="10 11">
    <name type="scientific">Lates japonicus</name>
    <name type="common">Japanese lates</name>
    <dbReference type="NCBI Taxonomy" id="270547"/>
    <lineage>
        <taxon>Eukaryota</taxon>
        <taxon>Metazoa</taxon>
        <taxon>Chordata</taxon>
        <taxon>Craniata</taxon>
        <taxon>Vertebrata</taxon>
        <taxon>Euteleostomi</taxon>
        <taxon>Actinopterygii</taxon>
        <taxon>Neopterygii</taxon>
        <taxon>Teleostei</taxon>
        <taxon>Neoteleostei</taxon>
        <taxon>Acanthomorphata</taxon>
        <taxon>Carangaria</taxon>
        <taxon>Carangaria incertae sedis</taxon>
        <taxon>Centropomidae</taxon>
        <taxon>Lates</taxon>
    </lineage>
</organism>
<comment type="subcellular location">
    <subcellularLocation>
        <location evidence="1">Membrane</location>
        <topology evidence="1">Single-pass type I membrane protein</topology>
    </subcellularLocation>
</comment>
<keyword evidence="3 9" id="KW-0812">Transmembrane</keyword>
<evidence type="ECO:0000256" key="4">
    <source>
        <dbReference type="ARBA" id="ARBA00022729"/>
    </source>
</evidence>
<dbReference type="PANTHER" id="PTHR13055">
    <property type="entry name" value="TUMOR ENDOTHELIAL MARKER 7 RELATED"/>
    <property type="match status" value="1"/>
</dbReference>
<feature type="transmembrane region" description="Helical" evidence="9">
    <location>
        <begin position="543"/>
        <end position="564"/>
    </location>
</feature>
<proteinExistence type="inferred from homology"/>
<sequence>MSLVKDVAKPVFSFLIKTLSSVFISPVTSSSDPFPSLHCYMVITEYAIGPMKYELRREFIRILAPGHHRFDITRARLAASNMHDSTAGSDRSPHGASSAATQQLVRRSETRHHDVSPVSVPRRHDINIGVVMLLLCLSQTELAKVWAQQQSGDWYSVTSQQYEESTGGDSHPHRARRSSSGQAAMISRGVVSGGLTINPLPDNMTRIVEDSGKYYTWRSFGPEDRQTQELWVDMSDVRHGQVRVHGILSNSYKQAVRVALSFDFPFYGHYLRQITIATGGFIFTGDVTHRMLTATQYIAPLMANFDPSYSKESTVQYLDNGEVFVVQWEGVRLLGRESEGAFTFQAALYKKGTITFSYKDIPLSLDVISSAEHPVKVGLSDAFMVMSPSSQSPDSQRQTIYEYHRVEIDTTKITSYSAVEFTALPTCLQHDSCELCLSSNLTSGCSWCHVLQKCSDGMDRHRQEWLDYACSEESKDATCEDYGRGDSSTGSSVPPEIEDVTFLTPLRKGCDSDDDTKRHIFKTGNDVKTDSSTKSFGFANTGVIAGIAAALVLLLALILVALYINYHPTVASPLYLIQRRKNYWASLKFQKQQPGYTEVEGEGHERHSIVEAGPC</sequence>
<evidence type="ECO:0000256" key="5">
    <source>
        <dbReference type="ARBA" id="ARBA00022989"/>
    </source>
</evidence>
<feature type="region of interest" description="Disordered" evidence="8">
    <location>
        <begin position="81"/>
        <end position="118"/>
    </location>
</feature>
<gene>
    <name evidence="10" type="ORF">AKAME5_000289900</name>
</gene>
<keyword evidence="5 9" id="KW-1133">Transmembrane helix</keyword>